<reference evidence="1" key="1">
    <citation type="journal article" date="2018" name="Environ. Microbiol.">
        <title>New archaeal viruses discovered by metagenomic analysis of viral communities in enrichment cultures.</title>
        <authorList>
            <person name="Liu Y."/>
            <person name="Brandt D."/>
            <person name="Ishino S."/>
            <person name="Ishino Y."/>
            <person name="Koonin E.V."/>
            <person name="Kalinowski J."/>
            <person name="Krupovic M."/>
            <person name="Prangishvili D."/>
        </authorList>
    </citation>
    <scope>NUCLEOTIDE SEQUENCE [LARGE SCALE GENOMIC DNA]</scope>
</reference>
<gene>
    <name evidence="1" type="ORF">SBRV1_gp50</name>
</gene>
<sequence length="43" mass="5353">MINYKVKKMTYYKLPWEEIDCKAIELKNKMLNKKQYINRKLLS</sequence>
<evidence type="ECO:0000313" key="2">
    <source>
        <dbReference type="Proteomes" id="UP000277970"/>
    </source>
</evidence>
<organism evidence="1">
    <name type="scientific">Sulfolobales Beppu rod-shaped virus 1</name>
    <dbReference type="NCBI Taxonomy" id="2493121"/>
    <lineage>
        <taxon>Viruses</taxon>
        <taxon>Adnaviria</taxon>
        <taxon>Zilligvirae</taxon>
        <taxon>Taleaviricota</taxon>
        <taxon>Tokiviricetes</taxon>
        <taxon>Ligamenvirales</taxon>
        <taxon>Rudiviridae</taxon>
        <taxon>Japarudivirus</taxon>
        <taxon>Japarudivirus beppuense</taxon>
        <taxon>Japarudivirus SBRV1</taxon>
    </lineage>
</organism>
<name>A0A3S8NF65_9VIRU</name>
<keyword evidence="2" id="KW-1185">Reference proteome</keyword>
<dbReference type="Proteomes" id="UP000277970">
    <property type="component" value="Segment"/>
</dbReference>
<accession>A0A3S8NF65</accession>
<proteinExistence type="predicted"/>
<evidence type="ECO:0000313" key="1">
    <source>
        <dbReference type="EMBL" id="AZI75939.1"/>
    </source>
</evidence>
<dbReference type="EMBL" id="MK064565">
    <property type="protein sequence ID" value="AZI75939.1"/>
    <property type="molecule type" value="Genomic_DNA"/>
</dbReference>
<protein>
    <submittedName>
        <fullName evidence="1">Uncharacterized protein</fullName>
    </submittedName>
</protein>